<accession>X0S676</accession>
<proteinExistence type="predicted"/>
<gene>
    <name evidence="5" type="ORF">S01H1_07694</name>
</gene>
<feature type="non-terminal residue" evidence="5">
    <location>
        <position position="212"/>
    </location>
</feature>
<dbReference type="Pfam" id="PF26558">
    <property type="entry name" value="DHQS_2nd"/>
    <property type="match status" value="1"/>
</dbReference>
<dbReference type="GO" id="GO:0009073">
    <property type="term" value="P:aromatic amino acid family biosynthetic process"/>
    <property type="evidence" value="ECO:0007669"/>
    <property type="project" value="UniProtKB-KW"/>
</dbReference>
<evidence type="ECO:0000313" key="5">
    <source>
        <dbReference type="EMBL" id="GAF70731.1"/>
    </source>
</evidence>
<evidence type="ECO:0000256" key="1">
    <source>
        <dbReference type="ARBA" id="ARBA00022605"/>
    </source>
</evidence>
<dbReference type="Pfam" id="PF01959">
    <property type="entry name" value="DHQS"/>
    <property type="match status" value="1"/>
</dbReference>
<evidence type="ECO:0000259" key="3">
    <source>
        <dbReference type="Pfam" id="PF01959"/>
    </source>
</evidence>
<evidence type="ECO:0000259" key="4">
    <source>
        <dbReference type="Pfam" id="PF26558"/>
    </source>
</evidence>
<reference evidence="5" key="1">
    <citation type="journal article" date="2014" name="Front. Microbiol.">
        <title>High frequency of phylogenetically diverse reductive dehalogenase-homologous genes in deep subseafloor sedimentary metagenomes.</title>
        <authorList>
            <person name="Kawai M."/>
            <person name="Futagami T."/>
            <person name="Toyoda A."/>
            <person name="Takaki Y."/>
            <person name="Nishi S."/>
            <person name="Hori S."/>
            <person name="Arai W."/>
            <person name="Tsubouchi T."/>
            <person name="Morono Y."/>
            <person name="Uchiyama I."/>
            <person name="Ito T."/>
            <person name="Fujiyama A."/>
            <person name="Inagaki F."/>
            <person name="Takami H."/>
        </authorList>
    </citation>
    <scope>NUCLEOTIDE SEQUENCE</scope>
    <source>
        <strain evidence="5">Expedition CK06-06</strain>
    </source>
</reference>
<dbReference type="EMBL" id="BARS01003955">
    <property type="protein sequence ID" value="GAF70731.1"/>
    <property type="molecule type" value="Genomic_DNA"/>
</dbReference>
<dbReference type="InterPro" id="IPR030960">
    <property type="entry name" value="DHQS/DOIS_N"/>
</dbReference>
<organism evidence="5">
    <name type="scientific">marine sediment metagenome</name>
    <dbReference type="NCBI Taxonomy" id="412755"/>
    <lineage>
        <taxon>unclassified sequences</taxon>
        <taxon>metagenomes</taxon>
        <taxon>ecological metagenomes</taxon>
    </lineage>
</organism>
<dbReference type="PANTHER" id="PTHR33563">
    <property type="match status" value="1"/>
</dbReference>
<keyword evidence="1" id="KW-0028">Amino-acid biosynthesis</keyword>
<dbReference type="PANTHER" id="PTHR33563:SF1">
    <property type="entry name" value="3-DEHYDROQUINATE SYNTHASE"/>
    <property type="match status" value="1"/>
</dbReference>
<keyword evidence="2" id="KW-0057">Aromatic amino acid biosynthesis</keyword>
<dbReference type="GO" id="GO:0008652">
    <property type="term" value="P:amino acid biosynthetic process"/>
    <property type="evidence" value="ECO:0007669"/>
    <property type="project" value="UniProtKB-KW"/>
</dbReference>
<dbReference type="InterPro" id="IPR002812">
    <property type="entry name" value="DHQS"/>
</dbReference>
<feature type="domain" description="3-dehydroquinate synthase N-terminal" evidence="3">
    <location>
        <begin position="1"/>
        <end position="169"/>
    </location>
</feature>
<evidence type="ECO:0000256" key="2">
    <source>
        <dbReference type="ARBA" id="ARBA00023141"/>
    </source>
</evidence>
<dbReference type="GO" id="GO:0016491">
    <property type="term" value="F:oxidoreductase activity"/>
    <property type="evidence" value="ECO:0007669"/>
    <property type="project" value="InterPro"/>
</dbReference>
<feature type="domain" description="3-dehydroquinate synthase C-terminal" evidence="4">
    <location>
        <begin position="181"/>
        <end position="212"/>
    </location>
</feature>
<protein>
    <submittedName>
        <fullName evidence="5">Uncharacterized protein</fullName>
    </submittedName>
</protein>
<name>X0S676_9ZZZZ</name>
<dbReference type="AlphaFoldDB" id="X0S676"/>
<dbReference type="InterPro" id="IPR056179">
    <property type="entry name" value="DHQS_C"/>
</dbReference>
<comment type="caution">
    <text evidence="5">The sequence shown here is derived from an EMBL/GenBank/DDBJ whole genome shotgun (WGS) entry which is preliminary data.</text>
</comment>
<dbReference type="GO" id="GO:0003856">
    <property type="term" value="F:3-dehydroquinate synthase activity"/>
    <property type="evidence" value="ECO:0007669"/>
    <property type="project" value="InterPro"/>
</dbReference>
<sequence length="212" mass="23962">MKKIILNFEKKTDNFKALVQEALNMNFLDFLVSSDTFIDFKNIERITTYSRDLSINTQNIILHDANEKPSGIDKGVKIGLYYEMKSKQDEEFIVEISSNFNFIIVKAPDWKIIPFENLIAKMHKNDTELIASVENINEAELMLKTLEVGTDGVLITPKDVNDIVELKKLLVTEFGVELIEAEVTALQNVPESERVCVDTTSLLKSGEGMLVG</sequence>